<keyword evidence="5" id="KW-0539">Nucleus</keyword>
<evidence type="ECO:0000256" key="2">
    <source>
        <dbReference type="ARBA" id="ARBA00023015"/>
    </source>
</evidence>
<dbReference type="PANTHER" id="PTHR31072">
    <property type="entry name" value="TRANSCRIPTION FACTOR TCP4-RELATED"/>
    <property type="match status" value="1"/>
</dbReference>
<dbReference type="InterPro" id="IPR005333">
    <property type="entry name" value="Transcription_factor_TCP"/>
</dbReference>
<reference evidence="8" key="1">
    <citation type="submission" date="2015-07" db="EMBL/GenBank/DDBJ databases">
        <authorList>
            <person name="Noorani M."/>
        </authorList>
    </citation>
    <scope>NUCLEOTIDE SEQUENCE</scope>
</reference>
<dbReference type="AlphaFoldDB" id="A0A1D6ZNH7"/>
<proteinExistence type="evidence at transcript level"/>
<dbReference type="OrthoDB" id="688758at2759"/>
<gene>
    <name evidence="8" type="primary">CIN2</name>
</gene>
<dbReference type="InterPro" id="IPR017887">
    <property type="entry name" value="TF_TCP_subgr"/>
</dbReference>
<feature type="domain" description="TCP" evidence="7">
    <location>
        <begin position="43"/>
        <end position="101"/>
    </location>
</feature>
<accession>A0A1D6ZNH7</accession>
<evidence type="ECO:0000313" key="8">
    <source>
        <dbReference type="EMBL" id="ANU06226.1"/>
    </source>
</evidence>
<evidence type="ECO:0000256" key="1">
    <source>
        <dbReference type="ARBA" id="ARBA00004123"/>
    </source>
</evidence>
<evidence type="ECO:0000259" key="7">
    <source>
        <dbReference type="PROSITE" id="PS51369"/>
    </source>
</evidence>
<dbReference type="GO" id="GO:0003700">
    <property type="term" value="F:DNA-binding transcription factor activity"/>
    <property type="evidence" value="ECO:0007669"/>
    <property type="project" value="InterPro"/>
</dbReference>
<evidence type="ECO:0000256" key="4">
    <source>
        <dbReference type="ARBA" id="ARBA00023163"/>
    </source>
</evidence>
<dbReference type="PROSITE" id="PS51369">
    <property type="entry name" value="TCP"/>
    <property type="match status" value="1"/>
</dbReference>
<evidence type="ECO:0000256" key="3">
    <source>
        <dbReference type="ARBA" id="ARBA00023125"/>
    </source>
</evidence>
<dbReference type="GO" id="GO:2000032">
    <property type="term" value="P:regulation of secondary shoot formation"/>
    <property type="evidence" value="ECO:0007669"/>
    <property type="project" value="TreeGrafter"/>
</dbReference>
<name>A0A1D6ZNH7_PHAEQ</name>
<dbReference type="PANTHER" id="PTHR31072:SF93">
    <property type="entry name" value="TRANSCRIPTION FACTOR TCP24"/>
    <property type="match status" value="1"/>
</dbReference>
<organism evidence="8">
    <name type="scientific">Phalaenopsis equestris</name>
    <name type="common">Moth orchid</name>
    <dbReference type="NCBI Taxonomy" id="78828"/>
    <lineage>
        <taxon>Eukaryota</taxon>
        <taxon>Viridiplantae</taxon>
        <taxon>Streptophyta</taxon>
        <taxon>Embryophyta</taxon>
        <taxon>Tracheophyta</taxon>
        <taxon>Spermatophyta</taxon>
        <taxon>Magnoliopsida</taxon>
        <taxon>Liliopsida</taxon>
        <taxon>Asparagales</taxon>
        <taxon>Orchidaceae</taxon>
        <taxon>Epidendroideae</taxon>
        <taxon>Vandeae</taxon>
        <taxon>Aeridinae</taxon>
        <taxon>Phalaenopsis</taxon>
    </lineage>
</organism>
<protein>
    <submittedName>
        <fullName evidence="8">TCP transcription factor</fullName>
    </submittedName>
</protein>
<reference evidence="8" key="2">
    <citation type="journal article" date="2016" name="J. Exp. Bot.">
        <title>Genome-wide identification and characterization of TCP genes involved in ovule development of Phalaenopsis equestris.</title>
        <authorList>
            <person name="Lin Y.F."/>
            <person name="Chen Y.Y."/>
            <person name="Hsiao Y.Y."/>
            <person name="Shen C.Y."/>
            <person name="Hsu J.L."/>
            <person name="Yeh C.M."/>
            <person name="Mitsuda N."/>
            <person name="Ohme-Takagi M."/>
            <person name="Liu Z.J."/>
            <person name="Tsai W.C."/>
        </authorList>
    </citation>
    <scope>NUCLEOTIDE SEQUENCE</scope>
</reference>
<feature type="region of interest" description="Disordered" evidence="6">
    <location>
        <begin position="1"/>
        <end position="26"/>
    </location>
</feature>
<dbReference type="GO" id="GO:0043565">
    <property type="term" value="F:sequence-specific DNA binding"/>
    <property type="evidence" value="ECO:0007669"/>
    <property type="project" value="TreeGrafter"/>
</dbReference>
<keyword evidence="4" id="KW-0804">Transcription</keyword>
<evidence type="ECO:0000256" key="5">
    <source>
        <dbReference type="ARBA" id="ARBA00023242"/>
    </source>
</evidence>
<keyword evidence="3" id="KW-0238">DNA-binding</keyword>
<feature type="compositionally biased region" description="Basic and acidic residues" evidence="6">
    <location>
        <begin position="1"/>
        <end position="19"/>
    </location>
</feature>
<dbReference type="GO" id="GO:0005634">
    <property type="term" value="C:nucleus"/>
    <property type="evidence" value="ECO:0007669"/>
    <property type="project" value="UniProtKB-SubCell"/>
</dbReference>
<dbReference type="EMBL" id="KT258883">
    <property type="protein sequence ID" value="ANU06226.1"/>
    <property type="molecule type" value="mRNA"/>
</dbReference>
<sequence>MKTEGIHSSKRLGRDKDGEGVGDVSPWQNASSRIIRVSRVSGGKDRHSKVWTVKGLRDRRVRLSVSTAIQFYDIQDRLGYDQPSKAVEWLIKAAADSIIDLPELVGPFPVPPPVEVPARSMQTGAAGEQHFSQSKSTCSSASEMSKGSVLSSRFEGIGKEKDEDLIYQHQNLSKQSSFTVLLKVGGSSNGSAAVAEVVDFSSGFKKKQMRPPLTNSYADYFRQVGIFGESPKIQQFEPGHSSVLHFGSNPHMGIGMVTCNTGEHHDLKQFSFMQDHAIPVSALAPRGDYNLNVSISSGFTGFSRGTLQSNSPYHCQLIHGSNLPCFLGNTLPISAAAGGSLENHFPGSFNARLQFFPNEAHWHPELKGKRQG</sequence>
<keyword evidence="2" id="KW-0805">Transcription regulation</keyword>
<dbReference type="Pfam" id="PF03634">
    <property type="entry name" value="TCP"/>
    <property type="match status" value="1"/>
</dbReference>
<evidence type="ECO:0000256" key="6">
    <source>
        <dbReference type="SAM" id="MobiDB-lite"/>
    </source>
</evidence>
<comment type="subcellular location">
    <subcellularLocation>
        <location evidence="1">Nucleus</location>
    </subcellularLocation>
</comment>